<dbReference type="Gene3D" id="3.40.1710.10">
    <property type="entry name" value="abc type-2 transporter like domain"/>
    <property type="match status" value="1"/>
</dbReference>
<dbReference type="AlphaFoldDB" id="A0A841YFE3"/>
<dbReference type="InterPro" id="IPR017500">
    <property type="entry name" value="Phage_infect_YhgE_N"/>
</dbReference>
<feature type="transmembrane region" description="Helical" evidence="6">
    <location>
        <begin position="751"/>
        <end position="776"/>
    </location>
</feature>
<dbReference type="EMBL" id="JAARPY010000007">
    <property type="protein sequence ID" value="MBC1398953.1"/>
    <property type="molecule type" value="Genomic_DNA"/>
</dbReference>
<evidence type="ECO:0000256" key="5">
    <source>
        <dbReference type="SAM" id="Coils"/>
    </source>
</evidence>
<evidence type="ECO:0000256" key="2">
    <source>
        <dbReference type="ARBA" id="ARBA00022692"/>
    </source>
</evidence>
<protein>
    <submittedName>
        <fullName evidence="8">YhgE/Pip domain-containing protein</fullName>
    </submittedName>
</protein>
<dbReference type="InterPro" id="IPR017501">
    <property type="entry name" value="Phage_infect_YhgE_C"/>
</dbReference>
<evidence type="ECO:0000256" key="1">
    <source>
        <dbReference type="ARBA" id="ARBA00004141"/>
    </source>
</evidence>
<accession>A0A841YFE3</accession>
<feature type="coiled-coil region" evidence="5">
    <location>
        <begin position="349"/>
        <end position="405"/>
    </location>
</feature>
<feature type="domain" description="ABC-2 type transporter transmembrane" evidence="7">
    <location>
        <begin position="22"/>
        <end position="166"/>
    </location>
</feature>
<evidence type="ECO:0000256" key="6">
    <source>
        <dbReference type="SAM" id="Phobius"/>
    </source>
</evidence>
<reference evidence="8 9" key="1">
    <citation type="submission" date="2020-03" db="EMBL/GenBank/DDBJ databases">
        <title>Soil Listeria distribution.</title>
        <authorList>
            <person name="Liao J."/>
            <person name="Wiedmann M."/>
        </authorList>
    </citation>
    <scope>NUCLEOTIDE SEQUENCE [LARGE SCALE GENOMIC DNA]</scope>
    <source>
        <strain evidence="8 9">FSL L7-1645</strain>
    </source>
</reference>
<gene>
    <name evidence="8" type="ORF">HB844_08745</name>
</gene>
<dbReference type="InterPro" id="IPR013525">
    <property type="entry name" value="ABC2_TM"/>
</dbReference>
<feature type="transmembrane region" description="Helical" evidence="6">
    <location>
        <begin position="711"/>
        <end position="731"/>
    </location>
</feature>
<dbReference type="NCBIfam" id="TIGR03062">
    <property type="entry name" value="pip_yhgE_Cterm"/>
    <property type="match status" value="1"/>
</dbReference>
<comment type="caution">
    <text evidence="8">The sequence shown here is derived from an EMBL/GenBank/DDBJ whole genome shotgun (WGS) entry which is preliminary data.</text>
</comment>
<keyword evidence="4 6" id="KW-0472">Membrane</keyword>
<keyword evidence="5" id="KW-0175">Coiled coil</keyword>
<dbReference type="GO" id="GO:0140359">
    <property type="term" value="F:ABC-type transporter activity"/>
    <property type="evidence" value="ECO:0007669"/>
    <property type="project" value="InterPro"/>
</dbReference>
<comment type="subcellular location">
    <subcellularLocation>
        <location evidence="1">Membrane</location>
        <topology evidence="1">Multi-pass membrane protein</topology>
    </subcellularLocation>
</comment>
<keyword evidence="3 6" id="KW-1133">Transmembrane helix</keyword>
<feature type="transmembrane region" description="Helical" evidence="6">
    <location>
        <begin position="864"/>
        <end position="889"/>
    </location>
</feature>
<dbReference type="Gene3D" id="1.10.287.950">
    <property type="entry name" value="Methyl-accepting chemotaxis protein"/>
    <property type="match status" value="1"/>
</dbReference>
<keyword evidence="2 6" id="KW-0812">Transmembrane</keyword>
<dbReference type="Proteomes" id="UP000571128">
    <property type="component" value="Unassembled WGS sequence"/>
</dbReference>
<dbReference type="PANTHER" id="PTHR43077:SF5">
    <property type="entry name" value="PHAGE INFECTION PROTEIN"/>
    <property type="match status" value="1"/>
</dbReference>
<name>A0A841YFE3_9LIST</name>
<feature type="transmembrane region" description="Helical" evidence="6">
    <location>
        <begin position="810"/>
        <end position="831"/>
    </location>
</feature>
<dbReference type="InterPro" id="IPR023908">
    <property type="entry name" value="xxxLxxG_rpt"/>
</dbReference>
<feature type="transmembrane region" description="Helical" evidence="6">
    <location>
        <begin position="782"/>
        <end position="803"/>
    </location>
</feature>
<sequence>MLMLKNEWKRLFNNKILLISSIVILFIPILYGAFFLKSVWDPYGKTGDLPVAVVNHDESVNYQGKTLDVGNELVNNLKENKDLDWNFVSADEAEKGLDNGKYYMVVTIPKNFSKNASTVLDENPKKMNLTYKINPSQNYIGEVVTEQGANQLKNEVATSVTKEYAKSVFAQIKEVGSGMSEASDGAKKLNDGSVKLADGNQTITENLNKLAESTLTFKDGAESANNGAGKLKNGASQINVAVGQAIGGASQLTDGANKLSNGQATFSSKLNQYTDGVSKSSNGAEKLYPAMTQLNGGINQLAGQLPALSGGVSQLANGQKDLNSGIAKLSAGLSQASKQVEASLKEGNSKEAQDNIKALENGISQMEAGISELNATINATGTGDNNVLSKQLKELQAGLEQLKASNNTSYNSAIEEGVNQAIKQAGIDPNSAEASKIIAVAKQGAKAGANQVNNVQNQNIEEALTKINQSLPAITKLSQGVAQLNAGATPVKDGVYSLTNKTKSSLASMQTLADGLNQLQTGAMAAQNGSSKLVNGTSQLQANVPSLTNGVNKLSDGSQQITSGMGSLNGGLKTLAGNNGALNGASADLSSGANALSGGLNQLSAKLPTLHEGTNALSTGLGSLEGGVSALATGAGQISDGSQQLADGSKALGTGLSQVNDGSKELSEKLADGAKQVNDAKATNRTYDMFATPTKLSEKKISEVPNYGHGLAPYVLSLGLYVGALVFNFIFPIRRPSMTPSSGLAWWFSKFSIGFMAAILQAVILDGIMLMLGLGVDSLPEFFMISILTSLTYMFLVMFLAMTFGNPGRFIAMVLLVLQLGGAGGTFPMPLTNSFFNFIHPFLPMSYSVYGFRQAISSGLGNSVYVHSAITLFIIFIVFNILLIGTMYLRKNRRFKVDNESLIEQEA</sequence>
<dbReference type="NCBIfam" id="TIGR03057">
    <property type="entry name" value="xxxLxxG_by_4"/>
    <property type="match status" value="5"/>
</dbReference>
<dbReference type="NCBIfam" id="TIGR03061">
    <property type="entry name" value="pip_yhgE_Nterm"/>
    <property type="match status" value="1"/>
</dbReference>
<proteinExistence type="predicted"/>
<dbReference type="PANTHER" id="PTHR43077">
    <property type="entry name" value="TRANSPORT PERMEASE YVFS-RELATED"/>
    <property type="match status" value="1"/>
</dbReference>
<organism evidence="8 9">
    <name type="scientific">Listeria fleischmannii</name>
    <dbReference type="NCBI Taxonomy" id="1069827"/>
    <lineage>
        <taxon>Bacteria</taxon>
        <taxon>Bacillati</taxon>
        <taxon>Bacillota</taxon>
        <taxon>Bacilli</taxon>
        <taxon>Bacillales</taxon>
        <taxon>Listeriaceae</taxon>
        <taxon>Listeria</taxon>
    </lineage>
</organism>
<dbReference type="GO" id="GO:0016020">
    <property type="term" value="C:membrane"/>
    <property type="evidence" value="ECO:0007669"/>
    <property type="project" value="UniProtKB-SubCell"/>
</dbReference>
<evidence type="ECO:0000313" key="9">
    <source>
        <dbReference type="Proteomes" id="UP000571128"/>
    </source>
</evidence>
<dbReference type="Gene3D" id="1.10.287.1490">
    <property type="match status" value="1"/>
</dbReference>
<dbReference type="InterPro" id="IPR051328">
    <property type="entry name" value="T7SS_ABC-Transporter"/>
</dbReference>
<dbReference type="Pfam" id="PF12698">
    <property type="entry name" value="ABC2_membrane_3"/>
    <property type="match status" value="1"/>
</dbReference>
<evidence type="ECO:0000256" key="3">
    <source>
        <dbReference type="ARBA" id="ARBA00022989"/>
    </source>
</evidence>
<evidence type="ECO:0000313" key="8">
    <source>
        <dbReference type="EMBL" id="MBC1398953.1"/>
    </source>
</evidence>
<evidence type="ECO:0000259" key="7">
    <source>
        <dbReference type="Pfam" id="PF12698"/>
    </source>
</evidence>
<evidence type="ECO:0000256" key="4">
    <source>
        <dbReference type="ARBA" id="ARBA00023136"/>
    </source>
</evidence>